<gene>
    <name evidence="3" type="ORF">LOC71_11360</name>
</gene>
<comment type="similarity">
    <text evidence="1">Belongs to the universal stress protein A family.</text>
</comment>
<reference evidence="3" key="1">
    <citation type="submission" date="2021-11" db="EMBL/GenBank/DDBJ databases">
        <title>Genome sequence.</title>
        <authorList>
            <person name="Sun Q."/>
        </authorList>
    </citation>
    <scope>NUCLEOTIDE SEQUENCE</scope>
    <source>
        <strain evidence="3">JC740</strain>
    </source>
</reference>
<feature type="domain" description="UspA" evidence="2">
    <location>
        <begin position="153"/>
        <end position="282"/>
    </location>
</feature>
<protein>
    <submittedName>
        <fullName evidence="3">Universal stress protein</fullName>
    </submittedName>
</protein>
<dbReference type="InterPro" id="IPR014729">
    <property type="entry name" value="Rossmann-like_a/b/a_fold"/>
</dbReference>
<evidence type="ECO:0000313" key="4">
    <source>
        <dbReference type="Proteomes" id="UP001430306"/>
    </source>
</evidence>
<dbReference type="EMBL" id="JAJKFW010000022">
    <property type="protein sequence ID" value="MCC9642875.1"/>
    <property type="molecule type" value="Genomic_DNA"/>
</dbReference>
<dbReference type="InterPro" id="IPR006016">
    <property type="entry name" value="UspA"/>
</dbReference>
<dbReference type="Pfam" id="PF00582">
    <property type="entry name" value="Usp"/>
    <property type="match status" value="2"/>
</dbReference>
<dbReference type="PRINTS" id="PR01438">
    <property type="entry name" value="UNVRSLSTRESS"/>
</dbReference>
<dbReference type="CDD" id="cd00293">
    <property type="entry name" value="USP-like"/>
    <property type="match status" value="2"/>
</dbReference>
<dbReference type="Proteomes" id="UP001430306">
    <property type="component" value="Unassembled WGS sequence"/>
</dbReference>
<evidence type="ECO:0000259" key="2">
    <source>
        <dbReference type="Pfam" id="PF00582"/>
    </source>
</evidence>
<accession>A0ABS8NH42</accession>
<evidence type="ECO:0000256" key="1">
    <source>
        <dbReference type="ARBA" id="ARBA00008791"/>
    </source>
</evidence>
<dbReference type="PANTHER" id="PTHR43010:SF1">
    <property type="entry name" value="USPA DOMAIN-CONTAINING PROTEIN"/>
    <property type="match status" value="1"/>
</dbReference>
<organism evidence="3 4">
    <name type="scientific">Rhodopirellula halodulae</name>
    <dbReference type="NCBI Taxonomy" id="2894198"/>
    <lineage>
        <taxon>Bacteria</taxon>
        <taxon>Pseudomonadati</taxon>
        <taxon>Planctomycetota</taxon>
        <taxon>Planctomycetia</taxon>
        <taxon>Pirellulales</taxon>
        <taxon>Pirellulaceae</taxon>
        <taxon>Rhodopirellula</taxon>
    </lineage>
</organism>
<keyword evidence="4" id="KW-1185">Reference proteome</keyword>
<dbReference type="RefSeq" id="WP_230273825.1">
    <property type="nucleotide sequence ID" value="NZ_JAJKFW010000022.1"/>
</dbReference>
<evidence type="ECO:0000313" key="3">
    <source>
        <dbReference type="EMBL" id="MCC9642875.1"/>
    </source>
</evidence>
<dbReference type="Gene3D" id="3.40.50.620">
    <property type="entry name" value="HUPs"/>
    <property type="match status" value="2"/>
</dbReference>
<feature type="domain" description="UspA" evidence="2">
    <location>
        <begin position="1"/>
        <end position="141"/>
    </location>
</feature>
<dbReference type="PANTHER" id="PTHR43010">
    <property type="entry name" value="UNIVERSAL STRESS PROTEIN SLR1230"/>
    <property type="match status" value="1"/>
</dbReference>
<dbReference type="InterPro" id="IPR006015">
    <property type="entry name" value="Universal_stress_UspA"/>
</dbReference>
<dbReference type="InterPro" id="IPR051688">
    <property type="entry name" value="USP_A"/>
</dbReference>
<proteinExistence type="inferred from homology"/>
<comment type="caution">
    <text evidence="3">The sequence shown here is derived from an EMBL/GenBank/DDBJ whole genome shotgun (WGS) entry which is preliminary data.</text>
</comment>
<dbReference type="SUPFAM" id="SSF52402">
    <property type="entry name" value="Adenine nucleotide alpha hydrolases-like"/>
    <property type="match status" value="2"/>
</dbReference>
<name>A0ABS8NH42_9BACT</name>
<sequence length="303" mass="33698">MRNVLLAVDGSNPSEQAAKFLARIPHFDPVKLTVVTVVQPRFVHSSYATNELIQKAYEQDRQNAEKMLAKIEPLFDGADVDIQCELLEGVVGESIVQKAKELNADLVVVGATGHSQISRMLLGSVSDFVATHAPCSVLVVRPELLPKPGSPLRVCLAYEGTGPCQAALEEFKECPWHGNTELHVVSIATCLNDLYSDTSFIQHYKDDLAKAQEQLEEVSDHVITHFLEDVHYGEGITRFTEANEMNLVVLGETPRSQFSRFLLGSTSQYVLRHVPCSVWITRNRMIKNLKQGTQEQSKVTANR</sequence>